<evidence type="ECO:0000256" key="1">
    <source>
        <dbReference type="ARBA" id="ARBA00004141"/>
    </source>
</evidence>
<dbReference type="Pfam" id="PF13000">
    <property type="entry name" value="Acatn"/>
    <property type="match status" value="1"/>
</dbReference>
<evidence type="ECO:0000256" key="3">
    <source>
        <dbReference type="ARBA" id="ARBA00022989"/>
    </source>
</evidence>
<dbReference type="GO" id="GO:0035348">
    <property type="term" value="P:acetyl-CoA transmembrane transport"/>
    <property type="evidence" value="ECO:0007669"/>
    <property type="project" value="InterPro"/>
</dbReference>
<proteinExistence type="predicted"/>
<dbReference type="InterPro" id="IPR024371">
    <property type="entry name" value="AcetylCoA_trans_1-like"/>
</dbReference>
<accession>A0A2S2NMY7</accession>
<comment type="subcellular location">
    <subcellularLocation>
        <location evidence="1">Membrane</location>
        <topology evidence="1">Multi-pass membrane protein</topology>
    </subcellularLocation>
</comment>
<dbReference type="InterPro" id="IPR004752">
    <property type="entry name" value="AmpG_permease/AT-1"/>
</dbReference>
<organism evidence="6">
    <name type="scientific">Schizaphis graminum</name>
    <name type="common">Green bug aphid</name>
    <dbReference type="NCBI Taxonomy" id="13262"/>
    <lineage>
        <taxon>Eukaryota</taxon>
        <taxon>Metazoa</taxon>
        <taxon>Ecdysozoa</taxon>
        <taxon>Arthropoda</taxon>
        <taxon>Hexapoda</taxon>
        <taxon>Insecta</taxon>
        <taxon>Pterygota</taxon>
        <taxon>Neoptera</taxon>
        <taxon>Paraneoptera</taxon>
        <taxon>Hemiptera</taxon>
        <taxon>Sternorrhyncha</taxon>
        <taxon>Aphidomorpha</taxon>
        <taxon>Aphidoidea</taxon>
        <taxon>Aphididae</taxon>
        <taxon>Aphidini</taxon>
        <taxon>Schizaphis</taxon>
    </lineage>
</organism>
<sequence length="210" mass="24184">MISIFLCLIIVCFRLIWSFTYIAFIYFTPMIIYRNGVLNVPVYYYLILGFLNAVSEALSYIMLVAITAFFSRISDYRFGGTYMTLLNTVSNFGMTYSSSIGLKFIDFLTFKKCSNDFENSCSTVDLQNTCNTNGGNCLITVDGYYVEIIICVVIGFIWYGMFKNMFKNFQTKSSSYWMVYRRSEENVKINVEPCSKNAIQCDHSVTLTNK</sequence>
<dbReference type="GO" id="GO:0008521">
    <property type="term" value="F:acetyl-CoA transmembrane transporter activity"/>
    <property type="evidence" value="ECO:0007669"/>
    <property type="project" value="InterPro"/>
</dbReference>
<name>A0A2S2NMY7_SCHGA</name>
<protein>
    <submittedName>
        <fullName evidence="6">Acetyl-coenzyme A transporter 1</fullName>
    </submittedName>
</protein>
<dbReference type="GO" id="GO:0016020">
    <property type="term" value="C:membrane"/>
    <property type="evidence" value="ECO:0007669"/>
    <property type="project" value="UniProtKB-SubCell"/>
</dbReference>
<feature type="transmembrane region" description="Helical" evidence="5">
    <location>
        <begin position="42"/>
        <end position="70"/>
    </location>
</feature>
<keyword evidence="3 5" id="KW-1133">Transmembrane helix</keyword>
<gene>
    <name evidence="6" type="primary">SLC33A1_14</name>
    <name evidence="6" type="ORF">g.65452</name>
</gene>
<dbReference type="EMBL" id="GGMR01005517">
    <property type="protein sequence ID" value="MBY18136.1"/>
    <property type="molecule type" value="Transcribed_RNA"/>
</dbReference>
<feature type="transmembrane region" description="Helical" evidence="5">
    <location>
        <begin position="144"/>
        <end position="162"/>
    </location>
</feature>
<dbReference type="PANTHER" id="PTHR12778:SF9">
    <property type="entry name" value="ACETYL-COENZYME A TRANSPORTER 1"/>
    <property type="match status" value="1"/>
</dbReference>
<dbReference type="AlphaFoldDB" id="A0A2S2NMY7"/>
<keyword evidence="4 5" id="KW-0472">Membrane</keyword>
<reference evidence="6" key="1">
    <citation type="submission" date="2018-04" db="EMBL/GenBank/DDBJ databases">
        <title>Transcriptome of Schizaphis graminum biotype I.</title>
        <authorList>
            <person name="Scully E.D."/>
            <person name="Geib S.M."/>
            <person name="Palmer N.A."/>
            <person name="Koch K."/>
            <person name="Bradshaw J."/>
            <person name="Heng-Moss T."/>
            <person name="Sarath G."/>
        </authorList>
    </citation>
    <scope>NUCLEOTIDE SEQUENCE</scope>
</reference>
<keyword evidence="2 5" id="KW-0812">Transmembrane</keyword>
<evidence type="ECO:0000256" key="5">
    <source>
        <dbReference type="SAM" id="Phobius"/>
    </source>
</evidence>
<evidence type="ECO:0000256" key="2">
    <source>
        <dbReference type="ARBA" id="ARBA00022692"/>
    </source>
</evidence>
<evidence type="ECO:0000256" key="4">
    <source>
        <dbReference type="ARBA" id="ARBA00023136"/>
    </source>
</evidence>
<feature type="transmembrane region" description="Helical" evidence="5">
    <location>
        <begin position="82"/>
        <end position="102"/>
    </location>
</feature>
<dbReference type="PANTHER" id="PTHR12778">
    <property type="entry name" value="SOLUTE CARRIER FAMILY 33 ACETYL-COA TRANSPORTER -RELATED"/>
    <property type="match status" value="1"/>
</dbReference>
<evidence type="ECO:0000313" key="6">
    <source>
        <dbReference type="EMBL" id="MBY18136.1"/>
    </source>
</evidence>